<keyword evidence="2" id="KW-1133">Transmembrane helix</keyword>
<keyword evidence="1" id="KW-0175">Coiled coil</keyword>
<evidence type="ECO:0000313" key="3">
    <source>
        <dbReference type="EMBL" id="TDO23999.1"/>
    </source>
</evidence>
<organism evidence="3 4">
    <name type="scientific">Pedobacter duraquae</name>
    <dbReference type="NCBI Taxonomy" id="425511"/>
    <lineage>
        <taxon>Bacteria</taxon>
        <taxon>Pseudomonadati</taxon>
        <taxon>Bacteroidota</taxon>
        <taxon>Sphingobacteriia</taxon>
        <taxon>Sphingobacteriales</taxon>
        <taxon>Sphingobacteriaceae</taxon>
        <taxon>Pedobacter</taxon>
    </lineage>
</organism>
<name>A0A4R6IP00_9SPHI</name>
<keyword evidence="2" id="KW-0472">Membrane</keyword>
<dbReference type="AlphaFoldDB" id="A0A4R6IP00"/>
<accession>A0A4R6IP00</accession>
<evidence type="ECO:0000256" key="1">
    <source>
        <dbReference type="SAM" id="Coils"/>
    </source>
</evidence>
<dbReference type="Gene3D" id="1.20.120.20">
    <property type="entry name" value="Apolipoprotein"/>
    <property type="match status" value="1"/>
</dbReference>
<dbReference type="OrthoDB" id="798344at2"/>
<gene>
    <name evidence="3" type="ORF">CLV32_0286</name>
</gene>
<feature type="transmembrane region" description="Helical" evidence="2">
    <location>
        <begin position="20"/>
        <end position="39"/>
    </location>
</feature>
<comment type="caution">
    <text evidence="3">The sequence shown here is derived from an EMBL/GenBank/DDBJ whole genome shotgun (WGS) entry which is preliminary data.</text>
</comment>
<dbReference type="RefSeq" id="WP_133551616.1">
    <property type="nucleotide sequence ID" value="NZ_SNWM01000001.1"/>
</dbReference>
<reference evidence="3 4" key="1">
    <citation type="submission" date="2019-03" db="EMBL/GenBank/DDBJ databases">
        <title>Genomic Encyclopedia of Archaeal and Bacterial Type Strains, Phase II (KMG-II): from individual species to whole genera.</title>
        <authorList>
            <person name="Goeker M."/>
        </authorList>
    </citation>
    <scope>NUCLEOTIDE SEQUENCE [LARGE SCALE GENOMIC DNA]</scope>
    <source>
        <strain evidence="3 4">DSM 19034</strain>
    </source>
</reference>
<evidence type="ECO:0000256" key="2">
    <source>
        <dbReference type="SAM" id="Phobius"/>
    </source>
</evidence>
<proteinExistence type="predicted"/>
<dbReference type="PANTHER" id="PTHR35792">
    <property type="entry name" value="GENERAL STRESS PROTEIN"/>
    <property type="match status" value="1"/>
</dbReference>
<protein>
    <submittedName>
        <fullName evidence="3">Gas vesicle protein</fullName>
    </submittedName>
</protein>
<keyword evidence="4" id="KW-1185">Reference proteome</keyword>
<dbReference type="Proteomes" id="UP000295499">
    <property type="component" value="Unassembled WGS sequence"/>
</dbReference>
<dbReference type="InterPro" id="IPR024623">
    <property type="entry name" value="YtxH"/>
</dbReference>
<sequence>MKYKKLLSNCTSSGSDSSKAIVALLAGLAVGAVLGVLFAPSSGEETRGLIADKADDLKEDLKDKYQAVKDRVASGKNDLVDLKDSVVDKVKSKAQGLSDEFKAYKEDSLNAVKDASDDANDAVQNA</sequence>
<dbReference type="Pfam" id="PF12732">
    <property type="entry name" value="YtxH"/>
    <property type="match status" value="1"/>
</dbReference>
<dbReference type="EMBL" id="SNWM01000001">
    <property type="protein sequence ID" value="TDO23999.1"/>
    <property type="molecule type" value="Genomic_DNA"/>
</dbReference>
<dbReference type="InterPro" id="IPR052928">
    <property type="entry name" value="Desiccation-related_membrane"/>
</dbReference>
<evidence type="ECO:0000313" key="4">
    <source>
        <dbReference type="Proteomes" id="UP000295499"/>
    </source>
</evidence>
<keyword evidence="2" id="KW-0812">Transmembrane</keyword>
<dbReference type="PANTHER" id="PTHR35792:SF2">
    <property type="entry name" value="GENERAL STRESS PROTEIN"/>
    <property type="match status" value="1"/>
</dbReference>
<feature type="coiled-coil region" evidence="1">
    <location>
        <begin position="51"/>
        <end position="107"/>
    </location>
</feature>